<dbReference type="Pfam" id="PF04321">
    <property type="entry name" value="RmlD_sub_bind"/>
    <property type="match status" value="1"/>
</dbReference>
<sequence>MKILVTGITGQLGHDVMEELAARGHEAVGATRREMPLTDFPALRAQIEAVRPDAVIHCAAYTAVDRAEAEKETCMIVNGGATREIAAACRDIGAKLLYLSTDYVFPGTGEDFYEPDDAKGPQNAYGLSKLAGEEAVEELLTRYFIVRISWVFGVNGKNFIKTMLCLAETHDTLTVVDDQIGSPTYTRDLARLLVDMVESERYGIYHATNEGVCSWADFAKEIFRQAGRAVTVTPVPSTAYPTPAKRPKNSRLSKRCLDAAGFSRLPAWQDALARYLRELAE</sequence>
<dbReference type="Proteomes" id="UP000543804">
    <property type="component" value="Unassembled WGS sequence"/>
</dbReference>
<dbReference type="InterPro" id="IPR029903">
    <property type="entry name" value="RmlD-like-bd"/>
</dbReference>
<dbReference type="InterPro" id="IPR036291">
    <property type="entry name" value="NAD(P)-bd_dom_sf"/>
</dbReference>
<reference evidence="4 5" key="1">
    <citation type="submission" date="2020-04" db="EMBL/GenBank/DDBJ databases">
        <authorList>
            <person name="Hitch T.C.A."/>
            <person name="Wylensek D."/>
            <person name="Clavel T."/>
        </authorList>
    </citation>
    <scope>NUCLEOTIDE SEQUENCE [LARGE SCALE GENOMIC DNA]</scope>
    <source>
        <strain evidence="4 5">PG-130-P53-12</strain>
    </source>
</reference>
<dbReference type="EC" id="1.1.1.133" evidence="2"/>
<keyword evidence="2 4" id="KW-0560">Oxidoreductase</keyword>
<evidence type="ECO:0000313" key="4">
    <source>
        <dbReference type="EMBL" id="NMD99419.1"/>
    </source>
</evidence>
<proteinExistence type="inferred from homology"/>
<dbReference type="NCBIfam" id="TIGR01214">
    <property type="entry name" value="rmlD"/>
    <property type="match status" value="1"/>
</dbReference>
<keyword evidence="2" id="KW-0521">NADP</keyword>
<gene>
    <name evidence="4" type="primary">rfbD</name>
    <name evidence="4" type="ORF">HF878_08060</name>
</gene>
<dbReference type="AlphaFoldDB" id="A0A848B534"/>
<dbReference type="InterPro" id="IPR005913">
    <property type="entry name" value="dTDP_dehydrorham_reduct"/>
</dbReference>
<dbReference type="PANTHER" id="PTHR10491:SF4">
    <property type="entry name" value="METHIONINE ADENOSYLTRANSFERASE 2 SUBUNIT BETA"/>
    <property type="match status" value="1"/>
</dbReference>
<dbReference type="PANTHER" id="PTHR10491">
    <property type="entry name" value="DTDP-4-DEHYDRORHAMNOSE REDUCTASE"/>
    <property type="match status" value="1"/>
</dbReference>
<dbReference type="Gene3D" id="3.90.25.10">
    <property type="entry name" value="UDP-galactose 4-epimerase, domain 1"/>
    <property type="match status" value="1"/>
</dbReference>
<comment type="similarity">
    <text evidence="1 2">Belongs to the dTDP-4-dehydrorhamnose reductase family.</text>
</comment>
<dbReference type="EMBL" id="JABAFA010000030">
    <property type="protein sequence ID" value="NMD99419.1"/>
    <property type="molecule type" value="Genomic_DNA"/>
</dbReference>
<evidence type="ECO:0000256" key="2">
    <source>
        <dbReference type="RuleBase" id="RU364082"/>
    </source>
</evidence>
<comment type="function">
    <text evidence="2">Catalyzes the reduction of dTDP-6-deoxy-L-lyxo-4-hexulose to yield dTDP-L-rhamnose.</text>
</comment>
<evidence type="ECO:0000259" key="3">
    <source>
        <dbReference type="Pfam" id="PF04321"/>
    </source>
</evidence>
<dbReference type="Gene3D" id="3.40.50.720">
    <property type="entry name" value="NAD(P)-binding Rossmann-like Domain"/>
    <property type="match status" value="1"/>
</dbReference>
<dbReference type="RefSeq" id="WP_170077759.1">
    <property type="nucleotide sequence ID" value="NZ_JABAFA010000030.1"/>
</dbReference>
<feature type="domain" description="RmlD-like substrate binding" evidence="3">
    <location>
        <begin position="1"/>
        <end position="279"/>
    </location>
</feature>
<comment type="pathway">
    <text evidence="2">Carbohydrate biosynthesis; dTDP-L-rhamnose biosynthesis.</text>
</comment>
<organism evidence="4 5">
    <name type="scientific">Selenomonas bovis</name>
    <dbReference type="NCBI Taxonomy" id="416586"/>
    <lineage>
        <taxon>Bacteria</taxon>
        <taxon>Bacillati</taxon>
        <taxon>Bacillota</taxon>
        <taxon>Negativicutes</taxon>
        <taxon>Selenomonadales</taxon>
        <taxon>Selenomonadaceae</taxon>
        <taxon>Selenomonas</taxon>
    </lineage>
</organism>
<evidence type="ECO:0000256" key="1">
    <source>
        <dbReference type="ARBA" id="ARBA00010944"/>
    </source>
</evidence>
<accession>A0A848B534</accession>
<dbReference type="SUPFAM" id="SSF51735">
    <property type="entry name" value="NAD(P)-binding Rossmann-fold domains"/>
    <property type="match status" value="1"/>
</dbReference>
<dbReference type="UniPathway" id="UPA00124"/>
<dbReference type="CDD" id="cd05254">
    <property type="entry name" value="dTDP_HR_like_SDR_e"/>
    <property type="match status" value="1"/>
</dbReference>
<dbReference type="GO" id="GO:0005829">
    <property type="term" value="C:cytosol"/>
    <property type="evidence" value="ECO:0007669"/>
    <property type="project" value="TreeGrafter"/>
</dbReference>
<keyword evidence="5" id="KW-1185">Reference proteome</keyword>
<comment type="caution">
    <text evidence="4">The sequence shown here is derived from an EMBL/GenBank/DDBJ whole genome shotgun (WGS) entry which is preliminary data.</text>
</comment>
<name>A0A848B534_9FIRM</name>
<protein>
    <recommendedName>
        <fullName evidence="2">dTDP-4-dehydrorhamnose reductase</fullName>
        <ecNumber evidence="2">1.1.1.133</ecNumber>
    </recommendedName>
</protein>
<evidence type="ECO:0000313" key="5">
    <source>
        <dbReference type="Proteomes" id="UP000543804"/>
    </source>
</evidence>
<dbReference type="GO" id="GO:0008831">
    <property type="term" value="F:dTDP-4-dehydrorhamnose reductase activity"/>
    <property type="evidence" value="ECO:0007669"/>
    <property type="project" value="UniProtKB-EC"/>
</dbReference>
<dbReference type="GO" id="GO:0019305">
    <property type="term" value="P:dTDP-rhamnose biosynthetic process"/>
    <property type="evidence" value="ECO:0007669"/>
    <property type="project" value="UniProtKB-UniPathway"/>
</dbReference>